<dbReference type="Gramene" id="KCW73925">
    <property type="protein sequence ID" value="KCW73925"/>
    <property type="gene ID" value="EUGRSUZ_E02512"/>
</dbReference>
<reference evidence="2" key="1">
    <citation type="submission" date="2013-07" db="EMBL/GenBank/DDBJ databases">
        <title>The genome of Eucalyptus grandis.</title>
        <authorList>
            <person name="Schmutz J."/>
            <person name="Hayes R."/>
            <person name="Myburg A."/>
            <person name="Tuskan G."/>
            <person name="Grattapaglia D."/>
            <person name="Rokhsar D.S."/>
        </authorList>
    </citation>
    <scope>NUCLEOTIDE SEQUENCE</scope>
    <source>
        <tissue evidence="2">Leaf extractions</tissue>
    </source>
</reference>
<accession>A0A059C7N9</accession>
<sequence length="85" mass="9396">MILIGIFKAACTLSEITKQEHKRLFFFFWAVFSTHLIIPCTSIIAGPLSGIVSVISIAVHTYLGLLPGARSLEMQLKWLCDVEGC</sequence>
<keyword evidence="1" id="KW-0472">Membrane</keyword>
<evidence type="ECO:0000313" key="2">
    <source>
        <dbReference type="EMBL" id="KCW73925.1"/>
    </source>
</evidence>
<dbReference type="AlphaFoldDB" id="A0A059C7N9"/>
<protein>
    <submittedName>
        <fullName evidence="2">Uncharacterized protein</fullName>
    </submittedName>
</protein>
<gene>
    <name evidence="2" type="ORF">EUGRSUZ_E02512</name>
</gene>
<organism evidence="2">
    <name type="scientific">Eucalyptus grandis</name>
    <name type="common">Flooded gum</name>
    <dbReference type="NCBI Taxonomy" id="71139"/>
    <lineage>
        <taxon>Eukaryota</taxon>
        <taxon>Viridiplantae</taxon>
        <taxon>Streptophyta</taxon>
        <taxon>Embryophyta</taxon>
        <taxon>Tracheophyta</taxon>
        <taxon>Spermatophyta</taxon>
        <taxon>Magnoliopsida</taxon>
        <taxon>eudicotyledons</taxon>
        <taxon>Gunneridae</taxon>
        <taxon>Pentapetalae</taxon>
        <taxon>rosids</taxon>
        <taxon>malvids</taxon>
        <taxon>Myrtales</taxon>
        <taxon>Myrtaceae</taxon>
        <taxon>Myrtoideae</taxon>
        <taxon>Eucalypteae</taxon>
        <taxon>Eucalyptus</taxon>
    </lineage>
</organism>
<feature type="transmembrane region" description="Helical" evidence="1">
    <location>
        <begin position="51"/>
        <end position="69"/>
    </location>
</feature>
<dbReference type="InParanoid" id="A0A059C7N9"/>
<dbReference type="EMBL" id="KK198757">
    <property type="protein sequence ID" value="KCW73925.1"/>
    <property type="molecule type" value="Genomic_DNA"/>
</dbReference>
<keyword evidence="1" id="KW-0812">Transmembrane</keyword>
<feature type="transmembrane region" description="Helical" evidence="1">
    <location>
        <begin position="24"/>
        <end position="45"/>
    </location>
</feature>
<evidence type="ECO:0000256" key="1">
    <source>
        <dbReference type="SAM" id="Phobius"/>
    </source>
</evidence>
<name>A0A059C7N9_EUCGR</name>
<proteinExistence type="predicted"/>
<keyword evidence="1" id="KW-1133">Transmembrane helix</keyword>